<feature type="compositionally biased region" description="Low complexity" evidence="1">
    <location>
        <begin position="170"/>
        <end position="183"/>
    </location>
</feature>
<keyword evidence="3" id="KW-1185">Reference proteome</keyword>
<dbReference type="AlphaFoldDB" id="A0A229RAB4"/>
<organism evidence="2 3">
    <name type="scientific">Amycolatopsis alba DSM 44262</name>
    <dbReference type="NCBI Taxonomy" id="1125972"/>
    <lineage>
        <taxon>Bacteria</taxon>
        <taxon>Bacillati</taxon>
        <taxon>Actinomycetota</taxon>
        <taxon>Actinomycetes</taxon>
        <taxon>Pseudonocardiales</taxon>
        <taxon>Pseudonocardiaceae</taxon>
        <taxon>Amycolatopsis</taxon>
    </lineage>
</organism>
<evidence type="ECO:0000256" key="1">
    <source>
        <dbReference type="SAM" id="MobiDB-lite"/>
    </source>
</evidence>
<reference evidence="2 3" key="1">
    <citation type="submission" date="2017-07" db="EMBL/GenBank/DDBJ databases">
        <title>Amycolatopsis alba DSM 44262 Genome sequencing and assembly.</title>
        <authorList>
            <person name="Kaur N."/>
            <person name="Mayilraj S."/>
        </authorList>
    </citation>
    <scope>NUCLEOTIDE SEQUENCE [LARGE SCALE GENOMIC DNA]</scope>
    <source>
        <strain evidence="2 3">DSM 44262</strain>
    </source>
</reference>
<feature type="region of interest" description="Disordered" evidence="1">
    <location>
        <begin position="1"/>
        <end position="23"/>
    </location>
</feature>
<evidence type="ECO:0000313" key="2">
    <source>
        <dbReference type="EMBL" id="OXM43419.1"/>
    </source>
</evidence>
<feature type="region of interest" description="Disordered" evidence="1">
    <location>
        <begin position="161"/>
        <end position="225"/>
    </location>
</feature>
<accession>A0A229RAB4</accession>
<dbReference type="OrthoDB" id="3638208at2"/>
<gene>
    <name evidence="2" type="ORF">CFP75_38235</name>
</gene>
<dbReference type="EMBL" id="NMQU01000148">
    <property type="protein sequence ID" value="OXM43419.1"/>
    <property type="molecule type" value="Genomic_DNA"/>
</dbReference>
<dbReference type="Proteomes" id="UP000215563">
    <property type="component" value="Unassembled WGS sequence"/>
</dbReference>
<sequence length="225" mass="24401">MTAALPSGRFGMAKNTARRRRSTAALERLESARLRRAAQLERERENERRIDEALGPFAEAAAAVEAIERKRDGRISALEDQLDRKLVELDRQKDVKAGEHHRRCDEVRADAEMEIAEWRQTMSASVRQIRAAEVTLSATAAMLGLSVKAVTALLRDSAHDEAEATSQGDAASAPASSLASSSAVDSRTLRTDGSPTDEGQGGEPPYPDDGVDGVDDGTWSREESD</sequence>
<protein>
    <submittedName>
        <fullName evidence="2">Uncharacterized protein</fullName>
    </submittedName>
</protein>
<name>A0A229RAB4_AMYAL</name>
<comment type="caution">
    <text evidence="2">The sequence shown here is derived from an EMBL/GenBank/DDBJ whole genome shotgun (WGS) entry which is preliminary data.</text>
</comment>
<proteinExistence type="predicted"/>
<dbReference type="RefSeq" id="WP_020636252.1">
    <property type="nucleotide sequence ID" value="NZ_KB913032.1"/>
</dbReference>
<evidence type="ECO:0000313" key="3">
    <source>
        <dbReference type="Proteomes" id="UP000215563"/>
    </source>
</evidence>